<proteinExistence type="predicted"/>
<gene>
    <name evidence="3" type="ORF">SSPSH_000014</name>
</gene>
<evidence type="ECO:0000256" key="1">
    <source>
        <dbReference type="ARBA" id="ARBA00022801"/>
    </source>
</evidence>
<dbReference type="OrthoDB" id="9806902at2"/>
<dbReference type="InterPro" id="IPR050266">
    <property type="entry name" value="AB_hydrolase_sf"/>
</dbReference>
<evidence type="ECO:0000259" key="2">
    <source>
        <dbReference type="Pfam" id="PF12697"/>
    </source>
</evidence>
<feature type="domain" description="AB hydrolase-1" evidence="2">
    <location>
        <begin position="7"/>
        <end position="240"/>
    </location>
</feature>
<organism evidence="3 4">
    <name type="scientific">Salinisphaera shabanensis E1L3A</name>
    <dbReference type="NCBI Taxonomy" id="1033802"/>
    <lineage>
        <taxon>Bacteria</taxon>
        <taxon>Pseudomonadati</taxon>
        <taxon>Pseudomonadota</taxon>
        <taxon>Gammaproteobacteria</taxon>
        <taxon>Salinisphaerales</taxon>
        <taxon>Salinisphaeraceae</taxon>
        <taxon>Salinisphaera</taxon>
    </lineage>
</organism>
<protein>
    <submittedName>
        <fullName evidence="3">3-oxoadipate enol-lactonase protein</fullName>
        <ecNumber evidence="3">3.1.1.24</ecNumber>
    </submittedName>
</protein>
<name>U2ERP9_9GAMM</name>
<dbReference type="STRING" id="1033802.SSPSH_000014"/>
<keyword evidence="1 3" id="KW-0378">Hydrolase</keyword>
<dbReference type="GO" id="GO:0047570">
    <property type="term" value="F:3-oxoadipate enol-lactonase activity"/>
    <property type="evidence" value="ECO:0007669"/>
    <property type="project" value="UniProtKB-EC"/>
</dbReference>
<dbReference type="PANTHER" id="PTHR43798">
    <property type="entry name" value="MONOACYLGLYCEROL LIPASE"/>
    <property type="match status" value="1"/>
</dbReference>
<dbReference type="EMBL" id="AFNV02000001">
    <property type="protein sequence ID" value="ERJ20677.1"/>
    <property type="molecule type" value="Genomic_DNA"/>
</dbReference>
<dbReference type="RefSeq" id="WP_006913409.1">
    <property type="nucleotide sequence ID" value="NZ_AFNV02000001.1"/>
</dbReference>
<evidence type="ECO:0000313" key="4">
    <source>
        <dbReference type="Proteomes" id="UP000006242"/>
    </source>
</evidence>
<dbReference type="Proteomes" id="UP000006242">
    <property type="component" value="Unassembled WGS sequence"/>
</dbReference>
<dbReference type="AlphaFoldDB" id="U2ERP9"/>
<dbReference type="PANTHER" id="PTHR43798:SF31">
    <property type="entry name" value="AB HYDROLASE SUPERFAMILY PROTEIN YCLE"/>
    <property type="match status" value="1"/>
</dbReference>
<dbReference type="eggNOG" id="COG2267">
    <property type="taxonomic scope" value="Bacteria"/>
</dbReference>
<keyword evidence="4" id="KW-1185">Reference proteome</keyword>
<accession>U2ERP9</accession>
<dbReference type="InterPro" id="IPR029058">
    <property type="entry name" value="AB_hydrolase_fold"/>
</dbReference>
<dbReference type="Gene3D" id="3.40.50.1820">
    <property type="entry name" value="alpha/beta hydrolase"/>
    <property type="match status" value="1"/>
</dbReference>
<dbReference type="EC" id="3.1.1.24" evidence="3"/>
<evidence type="ECO:0000313" key="3">
    <source>
        <dbReference type="EMBL" id="ERJ20677.1"/>
    </source>
</evidence>
<reference evidence="3 4" key="1">
    <citation type="journal article" date="2011" name="J. Bacteriol.">
        <title>Genome sequence of Salinisphaera shabanensis, a gammaproteobacterium from the harsh, variable environment of the brine-seawater interface of the Shaban Deep in the Red Sea.</title>
        <authorList>
            <person name="Antunes A."/>
            <person name="Alam I."/>
            <person name="Bajic V.B."/>
            <person name="Stingl U."/>
        </authorList>
    </citation>
    <scope>NUCLEOTIDE SEQUENCE [LARGE SCALE GENOMIC DNA]</scope>
    <source>
        <strain evidence="3 4">E1L3A</strain>
    </source>
</reference>
<sequence>MSTQHPVVMIHGMWSSPQVWDNFRSAYTARGYTVHTPTLRHHDIAPGDKPDQALGTTGLGDYYADLVAFINTLDSTPILVGHSMGGLLAQMLTAQGHARAAVLLCSACPRCVFPMRPIMLPGTARIFSTPGFWKKANRLTAWEARYLLFNRLPETEAAQQTRQLLWESGRAASEIVFAAAMPNGPATIDFQANDIPLLSLAGDADRIVPAGVCAANAQRYGRRCDYRAYPDHAHWIIGEPGWEQIAADSLDWLADPSFNPRPDA</sequence>
<dbReference type="Pfam" id="PF12697">
    <property type="entry name" value="Abhydrolase_6"/>
    <property type="match status" value="1"/>
</dbReference>
<dbReference type="InterPro" id="IPR000073">
    <property type="entry name" value="AB_hydrolase_1"/>
</dbReference>
<reference evidence="3 4" key="2">
    <citation type="journal article" date="2013" name="PLoS ONE">
        <title>INDIGO - INtegrated Data Warehouse of MIcrobial GenOmes with Examples from the Red Sea Extremophiles.</title>
        <authorList>
            <person name="Alam I."/>
            <person name="Antunes A."/>
            <person name="Kamau A.A."/>
            <person name="Ba Alawi W."/>
            <person name="Kalkatawi M."/>
            <person name="Stingl U."/>
            <person name="Bajic V.B."/>
        </authorList>
    </citation>
    <scope>NUCLEOTIDE SEQUENCE [LARGE SCALE GENOMIC DNA]</scope>
    <source>
        <strain evidence="3 4">E1L3A</strain>
    </source>
</reference>
<comment type="caution">
    <text evidence="3">The sequence shown here is derived from an EMBL/GenBank/DDBJ whole genome shotgun (WGS) entry which is preliminary data.</text>
</comment>
<dbReference type="SUPFAM" id="SSF53474">
    <property type="entry name" value="alpha/beta-Hydrolases"/>
    <property type="match status" value="1"/>
</dbReference>
<dbReference type="GO" id="GO:0016020">
    <property type="term" value="C:membrane"/>
    <property type="evidence" value="ECO:0007669"/>
    <property type="project" value="TreeGrafter"/>
</dbReference>